<keyword evidence="1" id="KW-0472">Membrane</keyword>
<name>A0A1F4UQV5_UNCKA</name>
<keyword evidence="1" id="KW-0812">Transmembrane</keyword>
<dbReference type="STRING" id="1802617.A2886_00855"/>
<organism evidence="2 3">
    <name type="scientific">candidate division WWE3 bacterium RIFCSPHIGHO2_01_FULL_42_13</name>
    <dbReference type="NCBI Taxonomy" id="1802617"/>
    <lineage>
        <taxon>Bacteria</taxon>
        <taxon>Katanobacteria</taxon>
    </lineage>
</organism>
<feature type="transmembrane region" description="Helical" evidence="1">
    <location>
        <begin position="415"/>
        <end position="438"/>
    </location>
</feature>
<reference evidence="2 3" key="1">
    <citation type="journal article" date="2016" name="Nat. Commun.">
        <title>Thousands of microbial genomes shed light on interconnected biogeochemical processes in an aquifer system.</title>
        <authorList>
            <person name="Anantharaman K."/>
            <person name="Brown C.T."/>
            <person name="Hug L.A."/>
            <person name="Sharon I."/>
            <person name="Castelle C.J."/>
            <person name="Probst A.J."/>
            <person name="Thomas B.C."/>
            <person name="Singh A."/>
            <person name="Wilkins M.J."/>
            <person name="Karaoz U."/>
            <person name="Brodie E.L."/>
            <person name="Williams K.H."/>
            <person name="Hubbard S.S."/>
            <person name="Banfield J.F."/>
        </authorList>
    </citation>
    <scope>NUCLEOTIDE SEQUENCE [LARGE SCALE GENOMIC DNA]</scope>
</reference>
<feature type="transmembrane region" description="Helical" evidence="1">
    <location>
        <begin position="1115"/>
        <end position="1139"/>
    </location>
</feature>
<evidence type="ECO:0000313" key="2">
    <source>
        <dbReference type="EMBL" id="OGC47180.1"/>
    </source>
</evidence>
<evidence type="ECO:0000313" key="3">
    <source>
        <dbReference type="Proteomes" id="UP000176608"/>
    </source>
</evidence>
<gene>
    <name evidence="2" type="ORF">A2886_00855</name>
</gene>
<feature type="transmembrane region" description="Helical" evidence="1">
    <location>
        <begin position="225"/>
        <end position="242"/>
    </location>
</feature>
<keyword evidence="1" id="KW-1133">Transmembrane helix</keyword>
<accession>A0A1F4UQV5</accession>
<feature type="transmembrane region" description="Helical" evidence="1">
    <location>
        <begin position="119"/>
        <end position="140"/>
    </location>
</feature>
<dbReference type="Proteomes" id="UP000176608">
    <property type="component" value="Unassembled WGS sequence"/>
</dbReference>
<feature type="transmembrane region" description="Helical" evidence="1">
    <location>
        <begin position="312"/>
        <end position="331"/>
    </location>
</feature>
<feature type="transmembrane region" description="Helical" evidence="1">
    <location>
        <begin position="383"/>
        <end position="403"/>
    </location>
</feature>
<feature type="transmembrane region" description="Helical" evidence="1">
    <location>
        <begin position="192"/>
        <end position="213"/>
    </location>
</feature>
<feature type="transmembrane region" description="Helical" evidence="1">
    <location>
        <begin position="89"/>
        <end position="107"/>
    </location>
</feature>
<protein>
    <submittedName>
        <fullName evidence="2">Uncharacterized protein</fullName>
    </submittedName>
</protein>
<feature type="transmembrane region" description="Helical" evidence="1">
    <location>
        <begin position="338"/>
        <end position="356"/>
    </location>
</feature>
<dbReference type="AlphaFoldDB" id="A0A1F4UQV5"/>
<sequence>MKYKAAITIYILILGLIPLLWFRGNQIITGTDVNFPPFPWERVEERFYAWEDLELAGAERSINISSLPYVGTSGLLNLFIKDVVTVEKLTFVIWFTLTGFSISYLLEKVFTEREEKERFLIKVFGILIYMVNFYNMFLWVRLQVSVTSLVFVPVLFGVLHSVLDKNSLKTKDLLILSVATILGGPLGKQPPVMYVILMSMCVYIGFYLSFDLFRNKKIILHKLKKLVCLSFVVAASGAYWIFPLGNYIFRSGLIQGGEAGVEAYNVKELLEWTSKTASNLNIFRMFGDVVWLDSWGGQFYFPEFVDFYQNPAFLILSFLALLVVFLALYVNKENKKPILAFGLIALMTIFFSKGTHPPFNSVFEWSFNNLPGFWIHRAPWQKFGLVTTMAYAVLGGFGTFFTVNFLHAKLKVTKLIIAPTLIGLYLLLNNLFVFGIMFPGKESDIGYHGKFDLGFHLTFPDYLYEARDYIKGLNKEHYNILLLPEEHTSVYDWGYGSSTDITWLFLGRSTLYSPYGEGFALDGYITNIYSAIVSALYSGNHDGLLKVFDFYNIDHILQRNDFRYDFYGDHDSPGFIKEKLSTLGLGPVTSFGRWDFYSIGEERSNQFIYTANNFVDVTAMKENILLPAILNDRSNTVLLEDAGGIVTFSETYLSSPGGFVGEPTLAETPYLPEVNVQPNSILYNLVRLKEKMQLLGMRDNAAKAGLQLWLASKRISEILKYDNLPVSKKATLYKDYLNGIVDYSEAFSNWADASEVSKYAFLGVQNIKLVLEKTQGLDLSPQITSELNKQLEIFQSLEIQEEVGCKNYCYNFNIKIPGSYEMFIVESNQRELPSDLYDIYVDGGSETSKNIYNLDSGNVTFSLSGMRDEPVSLKSREVVNPEEFTRGVGVERSEELIGPLNLNSMIKYSYNALDFQSKYLAELKYTSNDRMGILFVQKSTDGAGRVLLSSVLEPTVEEKIFEADVLVSNGVESLDIYLYPFRGGEVDVVSMNLLRQLNPNIILKSLNMPQPSGGLPEVVFKQLAPTKYLVKLGRFYGDGKFALVFNQTFSPHWKLYAGEGERSTGILSAFETLKMKEIANDKHFKSNFFSNTWYLDPLDVKGADFLIIEFASQRVFYIFAVVTAITLLTISTTAVFEYLKRRL</sequence>
<dbReference type="EMBL" id="MEVA01000016">
    <property type="protein sequence ID" value="OGC47180.1"/>
    <property type="molecule type" value="Genomic_DNA"/>
</dbReference>
<evidence type="ECO:0000256" key="1">
    <source>
        <dbReference type="SAM" id="Phobius"/>
    </source>
</evidence>
<comment type="caution">
    <text evidence="2">The sequence shown here is derived from an EMBL/GenBank/DDBJ whole genome shotgun (WGS) entry which is preliminary data.</text>
</comment>
<proteinExistence type="predicted"/>
<feature type="transmembrane region" description="Helical" evidence="1">
    <location>
        <begin position="7"/>
        <end position="24"/>
    </location>
</feature>